<dbReference type="EMBL" id="HG002126">
    <property type="protein sequence ID" value="CDF40114.1"/>
    <property type="molecule type" value="Genomic_DNA"/>
</dbReference>
<feature type="region of interest" description="Disordered" evidence="3">
    <location>
        <begin position="914"/>
        <end position="936"/>
    </location>
</feature>
<dbReference type="OMA" id="YLLVICE"/>
<dbReference type="Pfam" id="PF25440">
    <property type="entry name" value="Beta-prop_RIC1_2nd"/>
    <property type="match status" value="1"/>
</dbReference>
<dbReference type="Gramene" id="CDF40114">
    <property type="protein sequence ID" value="CDF40114"/>
    <property type="gene ID" value="CHC_T00006987001"/>
</dbReference>
<evidence type="ECO:0000256" key="3">
    <source>
        <dbReference type="SAM" id="MobiDB-lite"/>
    </source>
</evidence>
<dbReference type="GeneID" id="17318123"/>
<proteinExistence type="predicted"/>
<keyword evidence="2" id="KW-0472">Membrane</keyword>
<gene>
    <name evidence="5" type="ORF">CHC_T00006987001</name>
</gene>
<dbReference type="Proteomes" id="UP000012073">
    <property type="component" value="Unassembled WGS sequence"/>
</dbReference>
<dbReference type="AlphaFoldDB" id="R7QPS8"/>
<feature type="domain" description="RIC1 C-terminal alpha solenoid region" evidence="4">
    <location>
        <begin position="572"/>
        <end position="784"/>
    </location>
</feature>
<dbReference type="SUPFAM" id="SSF101898">
    <property type="entry name" value="NHL repeat"/>
    <property type="match status" value="1"/>
</dbReference>
<dbReference type="GO" id="GO:0006886">
    <property type="term" value="P:intracellular protein transport"/>
    <property type="evidence" value="ECO:0007669"/>
    <property type="project" value="InterPro"/>
</dbReference>
<feature type="region of interest" description="Disordered" evidence="3">
    <location>
        <begin position="374"/>
        <end position="400"/>
    </location>
</feature>
<dbReference type="GO" id="GO:0042147">
    <property type="term" value="P:retrograde transport, endosome to Golgi"/>
    <property type="evidence" value="ECO:0007669"/>
    <property type="project" value="TreeGrafter"/>
</dbReference>
<dbReference type="OrthoDB" id="67540at2759"/>
<dbReference type="STRING" id="2769.R7QPS8"/>
<dbReference type="RefSeq" id="XP_005710408.1">
    <property type="nucleotide sequence ID" value="XM_005710351.1"/>
</dbReference>
<dbReference type="InterPro" id="IPR040096">
    <property type="entry name" value="Ric1"/>
</dbReference>
<dbReference type="Pfam" id="PF07064">
    <property type="entry name" value="RIC1"/>
    <property type="match status" value="1"/>
</dbReference>
<sequence length="1064" mass="118357">MLATVGLQDGDVEQYYIGVPAGDRCPVMRRLSLSGWYFEPTDVGAAVVVRWTDDGAALVVGWEKRGLAVWSVSGCRLMWTLPQVGGTLPTTPASRNKDSKSHAVVHPMEQGVLAAAWGSNGLFLWAAPRVTEETPEPILDCHFMEFAIYKGSVGSHFCQGESSRLAMFGSDRVLLLWHADGSDEATGQQGSAAWNDLFSWQHLLIPHDYLWRNWPPKRIAVNADASFVAVAGEYGVAMCHVRTQKWRVFGDLEHDRRIRCCALAWVSKTIVIGNEVTNGTSRSRYKSTYELLFYPRDQVESSALQAQIQLPSRPVLTDVRADGYLLVICENAQVFLYQMKEVPHRTRIDLKEVYRIFLPTRELIPMYQQDRQTKVGKPFSGDDEDSAPPPAPGGGISEARIFPPLTHAPGGLNDQQAPPPTYIMLLRSTGSLILLDTERMVSTALLRYVERFWYTPVDCTPFDMISHRPVWWAYGDDGLHVCFQDGLSIENDLDEPLIGVPDSPPLPFTSKKKAVEVEQWFELDPEVYPLSIMSRYGMLLGATQGLVTHNLDSESGSMPCHVIQVKRQPILHTLLRHLLMKPMSDERTALQVALKCVPQPQFADSLEWLLYEAVLEHDEDANVNINARSILAVTDGRGMHPKRQYGPGSTHLTSSKGFPESPRRRKAGGDLFPRVIRLLKYFGEYEDVVVRCARKLDSKRWPLLFSLAGEPAALLEQCFVSGRLRTAACLLVILQEMWGFISSTPHSLRLVEAALARGELSLAADLANFLTKADRAGMLNSSQLRTTEDVSWIAEAVQAPQAGALSRLPKRKQPKDGPADRIPAVDLAVLNHARSLLNHMDLRNLAALAVRMDFPLSEYLKRELKGKSASKPFVRDVGNTLLSLHRQFQIPAPTTHDVRRAMRVFNHEVDVAKGRSSSMDSTSSHHNGLAPTPTLDEMQPLVTPRSLAIKASVSLVGPGADTVFGSQLPPPPTSYDSERLVNIRTKARQLSREELSYVMTVARVARAPDIILCCATLLLDITVLRMVLRGHEDLFEPYVAAVKEFDEPGYDALVAVLNEIAVPR</sequence>
<evidence type="ECO:0000259" key="4">
    <source>
        <dbReference type="Pfam" id="PF07064"/>
    </source>
</evidence>
<evidence type="ECO:0000256" key="1">
    <source>
        <dbReference type="ARBA" id="ARBA00004370"/>
    </source>
</evidence>
<evidence type="ECO:0000313" key="6">
    <source>
        <dbReference type="Proteomes" id="UP000012073"/>
    </source>
</evidence>
<evidence type="ECO:0000313" key="5">
    <source>
        <dbReference type="EMBL" id="CDF40114.1"/>
    </source>
</evidence>
<organism evidence="5 6">
    <name type="scientific">Chondrus crispus</name>
    <name type="common">Carrageen Irish moss</name>
    <name type="synonym">Polymorpha crispa</name>
    <dbReference type="NCBI Taxonomy" id="2769"/>
    <lineage>
        <taxon>Eukaryota</taxon>
        <taxon>Rhodophyta</taxon>
        <taxon>Florideophyceae</taxon>
        <taxon>Rhodymeniophycidae</taxon>
        <taxon>Gigartinales</taxon>
        <taxon>Gigartinaceae</taxon>
        <taxon>Chondrus</taxon>
    </lineage>
</organism>
<protein>
    <recommendedName>
        <fullName evidence="4">RIC1 C-terminal alpha solenoid region domain-containing protein</fullName>
    </recommendedName>
</protein>
<dbReference type="InterPro" id="IPR009771">
    <property type="entry name" value="RIC1_C"/>
</dbReference>
<dbReference type="PANTHER" id="PTHR22746:SF10">
    <property type="entry name" value="GUANINE NUCLEOTIDE EXCHANGE FACTOR SUBUNIT RIC1"/>
    <property type="match status" value="1"/>
</dbReference>
<dbReference type="PANTHER" id="PTHR22746">
    <property type="entry name" value="RAB6A-GEF COMPLEX PARTNER PROTEIN 1"/>
    <property type="match status" value="1"/>
</dbReference>
<feature type="region of interest" description="Disordered" evidence="3">
    <location>
        <begin position="642"/>
        <end position="666"/>
    </location>
</feature>
<keyword evidence="6" id="KW-1185">Reference proteome</keyword>
<dbReference type="GO" id="GO:0034066">
    <property type="term" value="C:Ric1-Rgp1 guanyl-nucleotide exchange factor complex"/>
    <property type="evidence" value="ECO:0007669"/>
    <property type="project" value="InterPro"/>
</dbReference>
<accession>R7QPS8</accession>
<name>R7QPS8_CHOCR</name>
<reference evidence="6" key="1">
    <citation type="journal article" date="2013" name="Proc. Natl. Acad. Sci. U.S.A.">
        <title>Genome structure and metabolic features in the red seaweed Chondrus crispus shed light on evolution of the Archaeplastida.</title>
        <authorList>
            <person name="Collen J."/>
            <person name="Porcel B."/>
            <person name="Carre W."/>
            <person name="Ball S.G."/>
            <person name="Chaparro C."/>
            <person name="Tonon T."/>
            <person name="Barbeyron T."/>
            <person name="Michel G."/>
            <person name="Noel B."/>
            <person name="Valentin K."/>
            <person name="Elias M."/>
            <person name="Artiguenave F."/>
            <person name="Arun A."/>
            <person name="Aury J.M."/>
            <person name="Barbosa-Neto J.F."/>
            <person name="Bothwell J.H."/>
            <person name="Bouget F.Y."/>
            <person name="Brillet L."/>
            <person name="Cabello-Hurtado F."/>
            <person name="Capella-Gutierrez S."/>
            <person name="Charrier B."/>
            <person name="Cladiere L."/>
            <person name="Cock J.M."/>
            <person name="Coelho S.M."/>
            <person name="Colleoni C."/>
            <person name="Czjzek M."/>
            <person name="Da Silva C."/>
            <person name="Delage L."/>
            <person name="Denoeud F."/>
            <person name="Deschamps P."/>
            <person name="Dittami S.M."/>
            <person name="Gabaldon T."/>
            <person name="Gachon C.M."/>
            <person name="Groisillier A."/>
            <person name="Herve C."/>
            <person name="Jabbari K."/>
            <person name="Katinka M."/>
            <person name="Kloareg B."/>
            <person name="Kowalczyk N."/>
            <person name="Labadie K."/>
            <person name="Leblanc C."/>
            <person name="Lopez P.J."/>
            <person name="McLachlan D.H."/>
            <person name="Meslet-Cladiere L."/>
            <person name="Moustafa A."/>
            <person name="Nehr Z."/>
            <person name="Nyvall Collen P."/>
            <person name="Panaud O."/>
            <person name="Partensky F."/>
            <person name="Poulain J."/>
            <person name="Rensing S.A."/>
            <person name="Rousvoal S."/>
            <person name="Samson G."/>
            <person name="Symeonidi A."/>
            <person name="Weissenbach J."/>
            <person name="Zambounis A."/>
            <person name="Wincker P."/>
            <person name="Boyen C."/>
        </authorList>
    </citation>
    <scope>NUCLEOTIDE SEQUENCE [LARGE SCALE GENOMIC DNA]</scope>
    <source>
        <strain evidence="6">cv. Stackhouse</strain>
    </source>
</reference>
<dbReference type="GO" id="GO:0000139">
    <property type="term" value="C:Golgi membrane"/>
    <property type="evidence" value="ECO:0007669"/>
    <property type="project" value="TreeGrafter"/>
</dbReference>
<evidence type="ECO:0000256" key="2">
    <source>
        <dbReference type="ARBA" id="ARBA00023136"/>
    </source>
</evidence>
<dbReference type="GO" id="GO:0005829">
    <property type="term" value="C:cytosol"/>
    <property type="evidence" value="ECO:0007669"/>
    <property type="project" value="TreeGrafter"/>
</dbReference>
<comment type="subcellular location">
    <subcellularLocation>
        <location evidence="1">Membrane</location>
    </subcellularLocation>
</comment>
<dbReference type="KEGG" id="ccp:CHC_T00006987001"/>
<dbReference type="PhylomeDB" id="R7QPS8"/>